<dbReference type="AlphaFoldDB" id="A0A1U7DD97"/>
<dbReference type="Proteomes" id="UP000186559">
    <property type="component" value="Plasmid pTPRO4"/>
</dbReference>
<reference evidence="1 2" key="1">
    <citation type="submission" date="2016-03" db="EMBL/GenBank/DDBJ databases">
        <title>Deep-sea bacteria in the southern Pacific.</title>
        <authorList>
            <person name="Tang K."/>
        </authorList>
    </citation>
    <scope>NUCLEOTIDE SEQUENCE [LARGE SCALE GENOMIC DNA]</scope>
    <source>
        <strain evidence="1 2">JLT2016</strain>
        <plasmid evidence="2">Plasmid ptpro4</plasmid>
    </source>
</reference>
<name>A0A1U7DD97_9RHOB</name>
<gene>
    <name evidence="1" type="ORF">Ga0080559_TMP8</name>
</gene>
<keyword evidence="1" id="KW-0614">Plasmid</keyword>
<dbReference type="Pfam" id="PF10134">
    <property type="entry name" value="RPA"/>
    <property type="match status" value="1"/>
</dbReference>
<evidence type="ECO:0000313" key="1">
    <source>
        <dbReference type="EMBL" id="APX26109.1"/>
    </source>
</evidence>
<accession>A0A1U7DD97</accession>
<dbReference type="KEGG" id="tpro:Ga0080559_TMP8"/>
<organism evidence="1 2">
    <name type="scientific">Salipiger profundus</name>
    <dbReference type="NCBI Taxonomy" id="1229727"/>
    <lineage>
        <taxon>Bacteria</taxon>
        <taxon>Pseudomonadati</taxon>
        <taxon>Pseudomonadota</taxon>
        <taxon>Alphaproteobacteria</taxon>
        <taxon>Rhodobacterales</taxon>
        <taxon>Roseobacteraceae</taxon>
        <taxon>Salipiger</taxon>
    </lineage>
</organism>
<dbReference type="EMBL" id="CP014800">
    <property type="protein sequence ID" value="APX26109.1"/>
    <property type="molecule type" value="Genomic_DNA"/>
</dbReference>
<proteinExistence type="predicted"/>
<dbReference type="InterPro" id="IPR018777">
    <property type="entry name" value="Replication_initiator_prot_A"/>
</dbReference>
<protein>
    <submittedName>
        <fullName evidence="1">Replication initiator protein A</fullName>
    </submittedName>
</protein>
<sequence>MAKDGELLLPDRHPQAELFICEVADAVLKSDMASMEHPIFSMSKTPDYKVRRYKAGNVSLVIEPGTHGIATIYDKDVLIYAISKLMKLRNEGHQISRYVSFTAYDFLVFSNRRTNGSAYDSLKGALSRLDGTRIRTNIKTNGEEQWSAFGLIDGATIRRSSSSGRVLEWGVTLSEWLFNAVLAQEVLTLAPDYFRLRKPLERRVYEVGRKHCGHQRKWGVSLDKLHLKCGSTGPLKMFRYRVRELIETNHLPDYSVTYDAAKDVLWFHNRQTMAPHNRLPSPTYTLTSEGYDKARKAAPGWDVYVLEQEWRRWMAESHAEAPKSPDRAFAGFCRKWFEREGRP</sequence>
<dbReference type="OrthoDB" id="581589at2"/>
<evidence type="ECO:0000313" key="2">
    <source>
        <dbReference type="Proteomes" id="UP000186559"/>
    </source>
</evidence>
<dbReference type="RefSeq" id="WP_076625769.1">
    <property type="nucleotide sequence ID" value="NZ_BMEW01000028.1"/>
</dbReference>
<geneLocation type="plasmid" evidence="2">
    <name>ptpro4</name>
</geneLocation>
<keyword evidence="2" id="KW-1185">Reference proteome</keyword>